<organism evidence="1 2">
    <name type="scientific">Catharanthus roseus</name>
    <name type="common">Madagascar periwinkle</name>
    <name type="synonym">Vinca rosea</name>
    <dbReference type="NCBI Taxonomy" id="4058"/>
    <lineage>
        <taxon>Eukaryota</taxon>
        <taxon>Viridiplantae</taxon>
        <taxon>Streptophyta</taxon>
        <taxon>Embryophyta</taxon>
        <taxon>Tracheophyta</taxon>
        <taxon>Spermatophyta</taxon>
        <taxon>Magnoliopsida</taxon>
        <taxon>eudicotyledons</taxon>
        <taxon>Gunneridae</taxon>
        <taxon>Pentapetalae</taxon>
        <taxon>asterids</taxon>
        <taxon>lamiids</taxon>
        <taxon>Gentianales</taxon>
        <taxon>Apocynaceae</taxon>
        <taxon>Rauvolfioideae</taxon>
        <taxon>Vinceae</taxon>
        <taxon>Catharanthinae</taxon>
        <taxon>Catharanthus</taxon>
    </lineage>
</organism>
<sequence length="150" mass="16997">MVFLVAIMHFSCTLANCYNTYIGFLLALLVKARIKIMTFVLSHFGRLFTSISLTRGNNYDCHLEGTKFTANLPNPKHSTCSTMVLQMRGSYCTSCHFDAAETQRISPLLLRVVIVCSIPYLPLSISTNRVCRPRDLEKGHDFDKMAKLRN</sequence>
<keyword evidence="2" id="KW-1185">Reference proteome</keyword>
<protein>
    <submittedName>
        <fullName evidence="1">Uncharacterized protein</fullName>
    </submittedName>
</protein>
<evidence type="ECO:0000313" key="2">
    <source>
        <dbReference type="Proteomes" id="UP001060085"/>
    </source>
</evidence>
<gene>
    <name evidence="1" type="ORF">M9H77_15393</name>
</gene>
<accession>A0ACC0AZ23</accession>
<reference evidence="2" key="1">
    <citation type="journal article" date="2023" name="Nat. Plants">
        <title>Single-cell RNA sequencing provides a high-resolution roadmap for understanding the multicellular compartmentation of specialized metabolism.</title>
        <authorList>
            <person name="Sun S."/>
            <person name="Shen X."/>
            <person name="Li Y."/>
            <person name="Li Y."/>
            <person name="Wang S."/>
            <person name="Li R."/>
            <person name="Zhang H."/>
            <person name="Shen G."/>
            <person name="Guo B."/>
            <person name="Wei J."/>
            <person name="Xu J."/>
            <person name="St-Pierre B."/>
            <person name="Chen S."/>
            <person name="Sun C."/>
        </authorList>
    </citation>
    <scope>NUCLEOTIDE SEQUENCE [LARGE SCALE GENOMIC DNA]</scope>
</reference>
<dbReference type="Proteomes" id="UP001060085">
    <property type="component" value="Linkage Group LG04"/>
</dbReference>
<dbReference type="EMBL" id="CM044704">
    <property type="protein sequence ID" value="KAI5665540.1"/>
    <property type="molecule type" value="Genomic_DNA"/>
</dbReference>
<comment type="caution">
    <text evidence="1">The sequence shown here is derived from an EMBL/GenBank/DDBJ whole genome shotgun (WGS) entry which is preliminary data.</text>
</comment>
<proteinExistence type="predicted"/>
<evidence type="ECO:0000313" key="1">
    <source>
        <dbReference type="EMBL" id="KAI5665540.1"/>
    </source>
</evidence>
<name>A0ACC0AZ23_CATRO</name>